<evidence type="ECO:0000313" key="1">
    <source>
        <dbReference type="EMBL" id="CAG8768632.1"/>
    </source>
</evidence>
<feature type="non-terminal residue" evidence="1">
    <location>
        <position position="42"/>
    </location>
</feature>
<gene>
    <name evidence="1" type="ORF">GMARGA_LOCUS18273</name>
</gene>
<accession>A0ABN7VFY3</accession>
<name>A0ABN7VFY3_GIGMA</name>
<reference evidence="1 2" key="1">
    <citation type="submission" date="2021-06" db="EMBL/GenBank/DDBJ databases">
        <authorList>
            <person name="Kallberg Y."/>
            <person name="Tangrot J."/>
            <person name="Rosling A."/>
        </authorList>
    </citation>
    <scope>NUCLEOTIDE SEQUENCE [LARGE SCALE GENOMIC DNA]</scope>
    <source>
        <strain evidence="1 2">120-4 pot B 10/14</strain>
    </source>
</reference>
<keyword evidence="2" id="KW-1185">Reference proteome</keyword>
<protein>
    <submittedName>
        <fullName evidence="1">8670_t:CDS:1</fullName>
    </submittedName>
</protein>
<proteinExistence type="predicted"/>
<dbReference type="Proteomes" id="UP000789901">
    <property type="component" value="Unassembled WGS sequence"/>
</dbReference>
<dbReference type="EMBL" id="CAJVQB010014474">
    <property type="protein sequence ID" value="CAG8768632.1"/>
    <property type="molecule type" value="Genomic_DNA"/>
</dbReference>
<sequence length="42" mass="5171">MTQTNNNTGKQLKEKYNTTIQKKFRYVIKEKRRQHAKDSMRK</sequence>
<comment type="caution">
    <text evidence="1">The sequence shown here is derived from an EMBL/GenBank/DDBJ whole genome shotgun (WGS) entry which is preliminary data.</text>
</comment>
<evidence type="ECO:0000313" key="2">
    <source>
        <dbReference type="Proteomes" id="UP000789901"/>
    </source>
</evidence>
<organism evidence="1 2">
    <name type="scientific">Gigaspora margarita</name>
    <dbReference type="NCBI Taxonomy" id="4874"/>
    <lineage>
        <taxon>Eukaryota</taxon>
        <taxon>Fungi</taxon>
        <taxon>Fungi incertae sedis</taxon>
        <taxon>Mucoromycota</taxon>
        <taxon>Glomeromycotina</taxon>
        <taxon>Glomeromycetes</taxon>
        <taxon>Diversisporales</taxon>
        <taxon>Gigasporaceae</taxon>
        <taxon>Gigaspora</taxon>
    </lineage>
</organism>